<organism evidence="1">
    <name type="scientific">bioreactor metagenome</name>
    <dbReference type="NCBI Taxonomy" id="1076179"/>
    <lineage>
        <taxon>unclassified sequences</taxon>
        <taxon>metagenomes</taxon>
        <taxon>ecological metagenomes</taxon>
    </lineage>
</organism>
<reference evidence="1" key="1">
    <citation type="submission" date="2019-08" db="EMBL/GenBank/DDBJ databases">
        <authorList>
            <person name="Kucharzyk K."/>
            <person name="Murdoch R.W."/>
            <person name="Higgins S."/>
            <person name="Loffler F."/>
        </authorList>
    </citation>
    <scope>NUCLEOTIDE SEQUENCE</scope>
</reference>
<accession>A0A645BRC6</accession>
<dbReference type="EMBL" id="VSSQ01021938">
    <property type="protein sequence ID" value="MPM67875.1"/>
    <property type="molecule type" value="Genomic_DNA"/>
</dbReference>
<gene>
    <name evidence="1" type="ORF">SDC9_114800</name>
</gene>
<comment type="caution">
    <text evidence="1">The sequence shown here is derived from an EMBL/GenBank/DDBJ whole genome shotgun (WGS) entry which is preliminary data.</text>
</comment>
<sequence>MQRKGGQRLVHALLQQHGGIQQQARCGNGIQHLGGLAGQNAFKAGVEAHGNAAPYLISFVIISFEII</sequence>
<name>A0A645BRC6_9ZZZZ</name>
<dbReference type="AlphaFoldDB" id="A0A645BRC6"/>
<evidence type="ECO:0000313" key="1">
    <source>
        <dbReference type="EMBL" id="MPM67875.1"/>
    </source>
</evidence>
<protein>
    <submittedName>
        <fullName evidence="1">Uncharacterized protein</fullName>
    </submittedName>
</protein>
<proteinExistence type="predicted"/>